<keyword evidence="4" id="KW-1185">Reference proteome</keyword>
<feature type="compositionally biased region" description="Polar residues" evidence="2">
    <location>
        <begin position="1"/>
        <end position="11"/>
    </location>
</feature>
<accession>G0N5H1</accession>
<feature type="region of interest" description="Disordered" evidence="2">
    <location>
        <begin position="1"/>
        <end position="74"/>
    </location>
</feature>
<dbReference type="InParanoid" id="G0N5H1"/>
<protein>
    <submittedName>
        <fullName evidence="3">Uncharacterized protein</fullName>
    </submittedName>
</protein>
<reference evidence="4" key="1">
    <citation type="submission" date="2011-07" db="EMBL/GenBank/DDBJ databases">
        <authorList>
            <consortium name="Caenorhabditis brenneri Sequencing and Analysis Consortium"/>
            <person name="Wilson R.K."/>
        </authorList>
    </citation>
    <scope>NUCLEOTIDE SEQUENCE [LARGE SCALE GENOMIC DNA]</scope>
    <source>
        <strain evidence="4">PB2801</strain>
    </source>
</reference>
<sequence length="168" mass="18876">MRKQNRPNQTANRRELLDEALAVSPTTANEPAPPESPILESASSVVDSTPVPTLPVENPVSYVTPPPLQRVPYDAPPCRLANIRAVTESMNTAAIPSQPHHAHPSEPMSVDDNEFDDIHQTWAIIRRIVESRDKKIEKLLDELKKKDDLIRKLTDENADLRGKYQHHS</sequence>
<evidence type="ECO:0000256" key="2">
    <source>
        <dbReference type="SAM" id="MobiDB-lite"/>
    </source>
</evidence>
<organism evidence="4">
    <name type="scientific">Caenorhabditis brenneri</name>
    <name type="common">Nematode worm</name>
    <dbReference type="NCBI Taxonomy" id="135651"/>
    <lineage>
        <taxon>Eukaryota</taxon>
        <taxon>Metazoa</taxon>
        <taxon>Ecdysozoa</taxon>
        <taxon>Nematoda</taxon>
        <taxon>Chromadorea</taxon>
        <taxon>Rhabditida</taxon>
        <taxon>Rhabditina</taxon>
        <taxon>Rhabditomorpha</taxon>
        <taxon>Rhabditoidea</taxon>
        <taxon>Rhabditidae</taxon>
        <taxon>Peloderinae</taxon>
        <taxon>Caenorhabditis</taxon>
    </lineage>
</organism>
<name>G0N5H1_CAEBE</name>
<evidence type="ECO:0000313" key="4">
    <source>
        <dbReference type="Proteomes" id="UP000008068"/>
    </source>
</evidence>
<evidence type="ECO:0000313" key="3">
    <source>
        <dbReference type="EMBL" id="EGT53249.1"/>
    </source>
</evidence>
<dbReference type="Proteomes" id="UP000008068">
    <property type="component" value="Unassembled WGS sequence"/>
</dbReference>
<gene>
    <name evidence="3" type="ORF">CAEBREN_14666</name>
</gene>
<dbReference type="EMBL" id="GL379840">
    <property type="protein sequence ID" value="EGT53249.1"/>
    <property type="molecule type" value="Genomic_DNA"/>
</dbReference>
<evidence type="ECO:0000256" key="1">
    <source>
        <dbReference type="SAM" id="Coils"/>
    </source>
</evidence>
<feature type="coiled-coil region" evidence="1">
    <location>
        <begin position="136"/>
        <end position="163"/>
    </location>
</feature>
<dbReference type="STRING" id="135651.G0N5H1"/>
<dbReference type="HOGENOM" id="CLU_1587960_0_0_1"/>
<keyword evidence="1" id="KW-0175">Coiled coil</keyword>
<feature type="compositionally biased region" description="Polar residues" evidence="2">
    <location>
        <begin position="41"/>
        <end position="51"/>
    </location>
</feature>
<dbReference type="AlphaFoldDB" id="G0N5H1"/>
<proteinExistence type="predicted"/>